<reference evidence="2" key="1">
    <citation type="submission" date="2015-11" db="EMBL/GenBank/DDBJ databases">
        <title>De novo transcriptome assembly of four potential Pierce s Disease insect vectors from Arizona vineyards.</title>
        <authorList>
            <person name="Tassone E.E."/>
        </authorList>
    </citation>
    <scope>NUCLEOTIDE SEQUENCE</scope>
</reference>
<proteinExistence type="predicted"/>
<name>A0A1B6IA93_9HEMI</name>
<dbReference type="EMBL" id="GECU01023869">
    <property type="protein sequence ID" value="JAS83837.1"/>
    <property type="molecule type" value="Transcribed_RNA"/>
</dbReference>
<sequence length="328" mass="36633">MYSMLLVYTAMCMGAAFLSCLGSPSKPRPDDEDDILPDEEILKAKTKAMDSLLNATLPPSRASDEEKKKYMISTDDNRSLIQVNPLNRKISYNNFNVSVKSIYQTVLLEPLIAKVKKEEWTEVFPGQPDALNNAAARMKTWSYNLLTKCFLNELQYSDIVLVMSMAFTHPELVSTLGGSKYKENKVSPDNSKVKGLQSFVGILNRFVPADPNPLTPPARSASPSTRDVLVSRLLDLDMKTYLDHVSVLDPNSRRFSIMKLLQACYPGVFNNNFTFDEGSCIATISPNNGLKLSVYKNLLKLLEMCHQVNSLVLDRFFSQDASASTAFV</sequence>
<evidence type="ECO:0000313" key="2">
    <source>
        <dbReference type="EMBL" id="JAS83837.1"/>
    </source>
</evidence>
<accession>A0A1B6IA93</accession>
<organism evidence="2">
    <name type="scientific">Homalodisca liturata</name>
    <dbReference type="NCBI Taxonomy" id="320908"/>
    <lineage>
        <taxon>Eukaryota</taxon>
        <taxon>Metazoa</taxon>
        <taxon>Ecdysozoa</taxon>
        <taxon>Arthropoda</taxon>
        <taxon>Hexapoda</taxon>
        <taxon>Insecta</taxon>
        <taxon>Pterygota</taxon>
        <taxon>Neoptera</taxon>
        <taxon>Paraneoptera</taxon>
        <taxon>Hemiptera</taxon>
        <taxon>Auchenorrhyncha</taxon>
        <taxon>Membracoidea</taxon>
        <taxon>Cicadellidae</taxon>
        <taxon>Cicadellinae</taxon>
        <taxon>Proconiini</taxon>
        <taxon>Homalodisca</taxon>
    </lineage>
</organism>
<protein>
    <submittedName>
        <fullName evidence="2">Uncharacterized protein</fullName>
    </submittedName>
</protein>
<feature type="signal peptide" evidence="1">
    <location>
        <begin position="1"/>
        <end position="22"/>
    </location>
</feature>
<gene>
    <name evidence="2" type="ORF">g.20982</name>
</gene>
<dbReference type="AlphaFoldDB" id="A0A1B6IA93"/>
<keyword evidence="1" id="KW-0732">Signal</keyword>
<evidence type="ECO:0000256" key="1">
    <source>
        <dbReference type="SAM" id="SignalP"/>
    </source>
</evidence>
<feature type="chain" id="PRO_5008584896" evidence="1">
    <location>
        <begin position="23"/>
        <end position="328"/>
    </location>
</feature>